<dbReference type="AlphaFoldDB" id="A0A9P5YUX9"/>
<protein>
    <submittedName>
        <fullName evidence="1">Uncharacterized protein</fullName>
    </submittedName>
</protein>
<accession>A0A9P5YUX9</accession>
<name>A0A9P5YUX9_9AGAR</name>
<evidence type="ECO:0000313" key="2">
    <source>
        <dbReference type="Proteomes" id="UP000807469"/>
    </source>
</evidence>
<dbReference type="Proteomes" id="UP000807469">
    <property type="component" value="Unassembled WGS sequence"/>
</dbReference>
<gene>
    <name evidence="1" type="ORF">BDN70DRAFT_897536</name>
</gene>
<sequence>MNPNGAKCPASWPKIKSFSVPLRLSAGQKIMSNDVDIDSFSETRKPTNQSGVTYLRRQCFRILIADVIEWEQCGVRGTTSKSFGLLALELPVDACEMSELSCAKYSAYAYDTFIIEVLLRGINAAQTSMLWTLRLKASWADALIWESVFAEF</sequence>
<proteinExistence type="predicted"/>
<evidence type="ECO:0000313" key="1">
    <source>
        <dbReference type="EMBL" id="KAF9476222.1"/>
    </source>
</evidence>
<comment type="caution">
    <text evidence="1">The sequence shown here is derived from an EMBL/GenBank/DDBJ whole genome shotgun (WGS) entry which is preliminary data.</text>
</comment>
<reference evidence="1" key="1">
    <citation type="submission" date="2020-11" db="EMBL/GenBank/DDBJ databases">
        <authorList>
            <consortium name="DOE Joint Genome Institute"/>
            <person name="Ahrendt S."/>
            <person name="Riley R."/>
            <person name="Andreopoulos W."/>
            <person name="Labutti K."/>
            <person name="Pangilinan J."/>
            <person name="Ruiz-Duenas F.J."/>
            <person name="Barrasa J.M."/>
            <person name="Sanchez-Garcia M."/>
            <person name="Camarero S."/>
            <person name="Miyauchi S."/>
            <person name="Serrano A."/>
            <person name="Linde D."/>
            <person name="Babiker R."/>
            <person name="Drula E."/>
            <person name="Ayuso-Fernandez I."/>
            <person name="Pacheco R."/>
            <person name="Padilla G."/>
            <person name="Ferreira P."/>
            <person name="Barriuso J."/>
            <person name="Kellner H."/>
            <person name="Castanera R."/>
            <person name="Alfaro M."/>
            <person name="Ramirez L."/>
            <person name="Pisabarro A.G."/>
            <person name="Kuo A."/>
            <person name="Tritt A."/>
            <person name="Lipzen A."/>
            <person name="He G."/>
            <person name="Yan M."/>
            <person name="Ng V."/>
            <person name="Cullen D."/>
            <person name="Martin F."/>
            <person name="Rosso M.-N."/>
            <person name="Henrissat B."/>
            <person name="Hibbett D."/>
            <person name="Martinez A.T."/>
            <person name="Grigoriev I.V."/>
        </authorList>
    </citation>
    <scope>NUCLEOTIDE SEQUENCE</scope>
    <source>
        <strain evidence="1">CIRM-BRFM 674</strain>
    </source>
</reference>
<keyword evidence="2" id="KW-1185">Reference proteome</keyword>
<dbReference type="EMBL" id="MU155302">
    <property type="protein sequence ID" value="KAF9476222.1"/>
    <property type="molecule type" value="Genomic_DNA"/>
</dbReference>
<organism evidence="1 2">
    <name type="scientific">Pholiota conissans</name>
    <dbReference type="NCBI Taxonomy" id="109636"/>
    <lineage>
        <taxon>Eukaryota</taxon>
        <taxon>Fungi</taxon>
        <taxon>Dikarya</taxon>
        <taxon>Basidiomycota</taxon>
        <taxon>Agaricomycotina</taxon>
        <taxon>Agaricomycetes</taxon>
        <taxon>Agaricomycetidae</taxon>
        <taxon>Agaricales</taxon>
        <taxon>Agaricineae</taxon>
        <taxon>Strophariaceae</taxon>
        <taxon>Pholiota</taxon>
    </lineage>
</organism>